<keyword evidence="2" id="KW-0732">Signal</keyword>
<dbReference type="AlphaFoldDB" id="A0AAV5UQA6"/>
<dbReference type="PANTHER" id="PTHR37433:SF6">
    <property type="entry name" value="ACTIVIN_RECP DOMAIN-CONTAINING PROTEIN"/>
    <property type="match status" value="1"/>
</dbReference>
<comment type="caution">
    <text evidence="3">The sequence shown here is derived from an EMBL/GenBank/DDBJ whole genome shotgun (WGS) entry which is preliminary data.</text>
</comment>
<feature type="transmembrane region" description="Helical" evidence="1">
    <location>
        <begin position="316"/>
        <end position="339"/>
    </location>
</feature>
<dbReference type="Proteomes" id="UP001432322">
    <property type="component" value="Unassembled WGS sequence"/>
</dbReference>
<protein>
    <submittedName>
        <fullName evidence="3">Uncharacterized protein</fullName>
    </submittedName>
</protein>
<feature type="chain" id="PRO_5043428277" evidence="2">
    <location>
        <begin position="19"/>
        <end position="343"/>
    </location>
</feature>
<keyword evidence="1" id="KW-0472">Membrane</keyword>
<evidence type="ECO:0000256" key="1">
    <source>
        <dbReference type="SAM" id="Phobius"/>
    </source>
</evidence>
<feature type="signal peptide" evidence="2">
    <location>
        <begin position="1"/>
        <end position="18"/>
    </location>
</feature>
<accession>A0AAV5UQA6</accession>
<proteinExistence type="predicted"/>
<reference evidence="3" key="1">
    <citation type="submission" date="2023-10" db="EMBL/GenBank/DDBJ databases">
        <title>Genome assembly of Pristionchus species.</title>
        <authorList>
            <person name="Yoshida K."/>
            <person name="Sommer R.J."/>
        </authorList>
    </citation>
    <scope>NUCLEOTIDE SEQUENCE</scope>
    <source>
        <strain evidence="3">RS5133</strain>
    </source>
</reference>
<dbReference type="EMBL" id="BTSY01000001">
    <property type="protein sequence ID" value="GMT09274.1"/>
    <property type="molecule type" value="Genomic_DNA"/>
</dbReference>
<keyword evidence="1" id="KW-1133">Transmembrane helix</keyword>
<name>A0AAV5UQA6_9BILA</name>
<evidence type="ECO:0000256" key="2">
    <source>
        <dbReference type="SAM" id="SignalP"/>
    </source>
</evidence>
<sequence length="343" mass="37596">MIPHSSFFFLLLFSSIHSATQHCYSCAGQCHSDHCNCQMGSCPSSHCFIERAPTEEAGVYKITKGCLRRPTRTVNGCDYDHFSDHVLCVCNGNFCNDHIYLNRQFGRKNVTCRKCPERNPDCGDTCLGQWCHEDSATGAAGCGFGPPSLPFFYTGPELLYFKHKMCVTMSRGIGPPRKHCICNTNYCNGFRKVGEGAGVKSRSLIHTPEPSLPMQECVSCEATYSDDQANTMACKQHRCTGHFCVITGQRISTGGSAIVGNAVNNKHAPGLVTERQGCINVTDSNQIQLGCAHKWMDGNFEEIRCACRGSLCNRDFLTAATPTVSLTTTVILIVATILAKLYV</sequence>
<evidence type="ECO:0000313" key="4">
    <source>
        <dbReference type="Proteomes" id="UP001432322"/>
    </source>
</evidence>
<evidence type="ECO:0000313" key="3">
    <source>
        <dbReference type="EMBL" id="GMT09274.1"/>
    </source>
</evidence>
<keyword evidence="1" id="KW-0812">Transmembrane</keyword>
<keyword evidence="4" id="KW-1185">Reference proteome</keyword>
<gene>
    <name evidence="3" type="ORF">PFISCL1PPCAC_571</name>
</gene>
<organism evidence="3 4">
    <name type="scientific">Pristionchus fissidentatus</name>
    <dbReference type="NCBI Taxonomy" id="1538716"/>
    <lineage>
        <taxon>Eukaryota</taxon>
        <taxon>Metazoa</taxon>
        <taxon>Ecdysozoa</taxon>
        <taxon>Nematoda</taxon>
        <taxon>Chromadorea</taxon>
        <taxon>Rhabditida</taxon>
        <taxon>Rhabditina</taxon>
        <taxon>Diplogasteromorpha</taxon>
        <taxon>Diplogasteroidea</taxon>
        <taxon>Neodiplogasteridae</taxon>
        <taxon>Pristionchus</taxon>
    </lineage>
</organism>
<dbReference type="PANTHER" id="PTHR37433">
    <property type="entry name" value="PROTEIN CBG25136-RELATED"/>
    <property type="match status" value="1"/>
</dbReference>